<gene>
    <name evidence="2" type="primary">mobB</name>
    <name evidence="2" type="ORF">KO353_06265</name>
</gene>
<dbReference type="CDD" id="cd03116">
    <property type="entry name" value="MobB"/>
    <property type="match status" value="1"/>
</dbReference>
<reference evidence="2" key="1">
    <citation type="submission" date="2021-06" db="EMBL/GenBank/DDBJ databases">
        <title>Elioraea tepida, sp. nov., a moderately thermophilic aerobic anoxygenic phototrophic bacterium isolated from an alkaline siliceous hot spring mat community in Yellowstone National Park, WY, USA.</title>
        <authorList>
            <person name="Saini M.K."/>
            <person name="Yoshida S."/>
            <person name="Sebastian A."/>
            <person name="Hirose S."/>
            <person name="Hara E."/>
            <person name="Tamaki H."/>
            <person name="Soulier N.T."/>
            <person name="Albert I."/>
            <person name="Hanada S."/>
            <person name="Bryant D.A."/>
            <person name="Tank M."/>
        </authorList>
    </citation>
    <scope>NUCLEOTIDE SEQUENCE</scope>
    <source>
        <strain evidence="2">MS-P2</strain>
    </source>
</reference>
<dbReference type="RefSeq" id="WP_218286853.1">
    <property type="nucleotide sequence ID" value="NZ_CP076448.1"/>
</dbReference>
<dbReference type="Proteomes" id="UP000694001">
    <property type="component" value="Chromosome"/>
</dbReference>
<protein>
    <submittedName>
        <fullName evidence="2">Molybdopterin-guanine dinucleotide biosynthesis protein B</fullName>
    </submittedName>
</protein>
<evidence type="ECO:0000259" key="1">
    <source>
        <dbReference type="Pfam" id="PF03205"/>
    </source>
</evidence>
<dbReference type="PANTHER" id="PTHR40072">
    <property type="entry name" value="MOLYBDOPTERIN-GUANINE DINUCLEOTIDE BIOSYNTHESIS ADAPTER PROTEIN-RELATED"/>
    <property type="match status" value="1"/>
</dbReference>
<evidence type="ECO:0000313" key="3">
    <source>
        <dbReference type="Proteomes" id="UP000694001"/>
    </source>
</evidence>
<accession>A0A975U3K8</accession>
<dbReference type="EMBL" id="CP076448">
    <property type="protein sequence ID" value="QXM25801.1"/>
    <property type="molecule type" value="Genomic_DNA"/>
</dbReference>
<dbReference type="Pfam" id="PF03205">
    <property type="entry name" value="MobB"/>
    <property type="match status" value="1"/>
</dbReference>
<dbReference type="PANTHER" id="PTHR40072:SF1">
    <property type="entry name" value="MOLYBDOPTERIN-GUANINE DINUCLEOTIDE BIOSYNTHESIS ADAPTER PROTEIN"/>
    <property type="match status" value="1"/>
</dbReference>
<name>A0A975U3K8_9PROT</name>
<dbReference type="NCBIfam" id="TIGR00176">
    <property type="entry name" value="mobB"/>
    <property type="match status" value="1"/>
</dbReference>
<dbReference type="KEGG" id="elio:KO353_06265"/>
<dbReference type="InterPro" id="IPR004435">
    <property type="entry name" value="MobB_dom"/>
</dbReference>
<dbReference type="AlphaFoldDB" id="A0A975U3K8"/>
<keyword evidence="3" id="KW-1185">Reference proteome</keyword>
<feature type="domain" description="Molybdopterin-guanine dinucleotide biosynthesis protein B (MobB)" evidence="1">
    <location>
        <begin position="4"/>
        <end position="135"/>
    </location>
</feature>
<dbReference type="GO" id="GO:0005525">
    <property type="term" value="F:GTP binding"/>
    <property type="evidence" value="ECO:0007669"/>
    <property type="project" value="InterPro"/>
</dbReference>
<organism evidence="2 3">
    <name type="scientific">Elioraea tepida</name>
    <dbReference type="NCBI Taxonomy" id="2843330"/>
    <lineage>
        <taxon>Bacteria</taxon>
        <taxon>Pseudomonadati</taxon>
        <taxon>Pseudomonadota</taxon>
        <taxon>Alphaproteobacteria</taxon>
        <taxon>Acetobacterales</taxon>
        <taxon>Elioraeaceae</taxon>
        <taxon>Elioraea</taxon>
    </lineage>
</organism>
<evidence type="ECO:0000313" key="2">
    <source>
        <dbReference type="EMBL" id="QXM25801.1"/>
    </source>
</evidence>
<dbReference type="InterPro" id="IPR052539">
    <property type="entry name" value="MGD_biosynthesis_adapter"/>
</dbReference>
<proteinExistence type="predicted"/>
<dbReference type="GO" id="GO:0006777">
    <property type="term" value="P:Mo-molybdopterin cofactor biosynthetic process"/>
    <property type="evidence" value="ECO:0007669"/>
    <property type="project" value="InterPro"/>
</dbReference>
<sequence length="169" mass="18086">MTLFGIAGWSGSGKTTLLAKLIPALVARGLTVSTIKHAHHGFDLDTPGKDSHTHRRAGATEVLVSSAARYALIHELRGAPELTLEELAARLSPVDLVLVEGFKRSRHRKLEVWRAAVGKPPLWPDDPSVVAVASDGAVPGCTVPVFDLDDVEAIAAFVIEQAVLRCRQS</sequence>